<keyword evidence="13" id="KW-1185">Reference proteome</keyword>
<proteinExistence type="inferred from homology"/>
<accession>A0A7W7IR98</accession>
<dbReference type="AlphaFoldDB" id="A0A7W7IR98"/>
<evidence type="ECO:0000256" key="7">
    <source>
        <dbReference type="ARBA" id="ARBA00023237"/>
    </source>
</evidence>
<dbReference type="GO" id="GO:0009279">
    <property type="term" value="C:cell outer membrane"/>
    <property type="evidence" value="ECO:0007669"/>
    <property type="project" value="UniProtKB-SubCell"/>
</dbReference>
<keyword evidence="7 8" id="KW-0998">Cell outer membrane</keyword>
<keyword evidence="5 9" id="KW-0798">TonB box</keyword>
<dbReference type="RefSeq" id="WP_260398484.1">
    <property type="nucleotide sequence ID" value="NZ_JACHKY010000004.1"/>
</dbReference>
<dbReference type="PANTHER" id="PTHR47234">
    <property type="match status" value="1"/>
</dbReference>
<feature type="domain" description="TonB-dependent receptor-like beta-barrel" evidence="10">
    <location>
        <begin position="455"/>
        <end position="985"/>
    </location>
</feature>
<evidence type="ECO:0000256" key="8">
    <source>
        <dbReference type="PROSITE-ProRule" id="PRU01360"/>
    </source>
</evidence>
<evidence type="ECO:0000256" key="5">
    <source>
        <dbReference type="ARBA" id="ARBA00023077"/>
    </source>
</evidence>
<name>A0A7W7IR98_9CAUL</name>
<comment type="similarity">
    <text evidence="8 9">Belongs to the TonB-dependent receptor family.</text>
</comment>
<gene>
    <name evidence="12" type="ORF">HNP32_002561</name>
</gene>
<dbReference type="InterPro" id="IPR000531">
    <property type="entry name" value="Beta-barrel_TonB"/>
</dbReference>
<keyword evidence="4 8" id="KW-0812">Transmembrane</keyword>
<dbReference type="SUPFAM" id="SSF56935">
    <property type="entry name" value="Porins"/>
    <property type="match status" value="1"/>
</dbReference>
<organism evidence="12 13">
    <name type="scientific">Brevundimonas bullata</name>
    <dbReference type="NCBI Taxonomy" id="13160"/>
    <lineage>
        <taxon>Bacteria</taxon>
        <taxon>Pseudomonadati</taxon>
        <taxon>Pseudomonadota</taxon>
        <taxon>Alphaproteobacteria</taxon>
        <taxon>Caulobacterales</taxon>
        <taxon>Caulobacteraceae</taxon>
        <taxon>Brevundimonas</taxon>
    </lineage>
</organism>
<reference evidence="12 13" key="1">
    <citation type="submission" date="2020-08" db="EMBL/GenBank/DDBJ databases">
        <title>Functional genomics of gut bacteria from endangered species of beetles.</title>
        <authorList>
            <person name="Carlos-Shanley C."/>
        </authorList>
    </citation>
    <scope>NUCLEOTIDE SEQUENCE [LARGE SCALE GENOMIC DNA]</scope>
    <source>
        <strain evidence="12 13">S00123</strain>
    </source>
</reference>
<evidence type="ECO:0000259" key="11">
    <source>
        <dbReference type="Pfam" id="PF07715"/>
    </source>
</evidence>
<evidence type="ECO:0000256" key="1">
    <source>
        <dbReference type="ARBA" id="ARBA00004571"/>
    </source>
</evidence>
<dbReference type="Proteomes" id="UP000539957">
    <property type="component" value="Unassembled WGS sequence"/>
</dbReference>
<dbReference type="InterPro" id="IPR037066">
    <property type="entry name" value="Plug_dom_sf"/>
</dbReference>
<sequence>MLATTALFGAATGAVAQEAAEDQATQVDEIVVVGSQIRGAKVTAALPVSVVNEEQILATAATSGDDLIRSIPQMGDVTFNSAYLPASSNSARGDTGSVNLRGLGIGNTLVLLNGRRVVGHPTSQANEHLVPVLTYNTNAIPVTGLKRLEVLRDGAAAIYGADAVAGVINTVLRDDLNGLTVSAQYGGAEGTGMRETNFSAYGGRDFHDGRGNLSAFLNYDHRTELSTTDQDYTASLDKRPLFAGTGFESATNLNSRSSLTSWGLFRPTGGTVRLPGATSNLTAFSTQPSTFSGCNAALGNGLCLKSGTAIDQRLYSDSAALGVSVMPKVERLNVFLNGKYRLNDSVEAFGELGYYQAETTAWQAPISTLSSIVLTIPKTNFYNPFGATTLPGGAINPNRLPGVTAPAGGVDLLLSGYRFDDLGPIEVNVTNKQYRALGGLRGEFAGWDWESALLYSEASAEDISDNVSTTALQKQLALSTADAYNPFNGGDLNNPAFGDGTPSSKAALDAIRQKLRRYTETTLALWDFKVSRPDLFALPAGDLGMAAGVEARHESQLDDRDARIDGTITFTDASGAVYGDLINSSMNPDTEGDRTVYSAYAELAVPIISPEMNIPFVHNLEAQIAGRYEHYSDFGDIAKPKVAVAWDLAEGVRLRGSWAQGFRAPNLEQINASIVTRSNSSTDWAYCEALTRRGAITGLNRCVSPTITPGFSDAASVNTARIRRNVAEQRAGNPDLKPEESETVSFGTVIQPDFTPAELGDFTITIDWWNVKQEGMVGVFRGQNALTLDYLLRKQGSFNPNVVRAAPTAEDMAIFAGTGMQAAGEILYVKDLYDNLQPQEVQGIDLGVMWSLRGTRYGDFSANLNVSHLLRYYLDPSPAVQALMDAKAKGEIDPVVAFSGSAGDLIRSGGRPEWKWSGSATWRYQNITVGAYTAYIGSVEQDNLTNSAGEAWTVDSQITGNLYGEYEWNDGGLAGTAVRVGVRNLTDEAPPLALDGYLGTVHQPYGRYWYASIRKSF</sequence>
<keyword evidence="3 8" id="KW-1134">Transmembrane beta strand</keyword>
<keyword evidence="12" id="KW-0675">Receptor</keyword>
<dbReference type="PROSITE" id="PS52016">
    <property type="entry name" value="TONB_DEPENDENT_REC_3"/>
    <property type="match status" value="1"/>
</dbReference>
<dbReference type="EMBL" id="JACHKY010000004">
    <property type="protein sequence ID" value="MBB4798807.1"/>
    <property type="molecule type" value="Genomic_DNA"/>
</dbReference>
<keyword evidence="2 8" id="KW-0813">Transport</keyword>
<keyword evidence="6 8" id="KW-0472">Membrane</keyword>
<dbReference type="InterPro" id="IPR036942">
    <property type="entry name" value="Beta-barrel_TonB_sf"/>
</dbReference>
<dbReference type="Gene3D" id="2.170.130.10">
    <property type="entry name" value="TonB-dependent receptor, plug domain"/>
    <property type="match status" value="1"/>
</dbReference>
<feature type="domain" description="TonB-dependent receptor plug" evidence="11">
    <location>
        <begin position="44"/>
        <end position="167"/>
    </location>
</feature>
<comment type="subcellular location">
    <subcellularLocation>
        <location evidence="1 8">Cell outer membrane</location>
        <topology evidence="1 8">Multi-pass membrane protein</topology>
    </subcellularLocation>
</comment>
<evidence type="ECO:0000313" key="13">
    <source>
        <dbReference type="Proteomes" id="UP000539957"/>
    </source>
</evidence>
<evidence type="ECO:0000256" key="4">
    <source>
        <dbReference type="ARBA" id="ARBA00022692"/>
    </source>
</evidence>
<comment type="caution">
    <text evidence="12">The sequence shown here is derived from an EMBL/GenBank/DDBJ whole genome shotgun (WGS) entry which is preliminary data.</text>
</comment>
<dbReference type="InterPro" id="IPR012910">
    <property type="entry name" value="Plug_dom"/>
</dbReference>
<evidence type="ECO:0000256" key="9">
    <source>
        <dbReference type="RuleBase" id="RU003357"/>
    </source>
</evidence>
<evidence type="ECO:0000256" key="2">
    <source>
        <dbReference type="ARBA" id="ARBA00022448"/>
    </source>
</evidence>
<evidence type="ECO:0000313" key="12">
    <source>
        <dbReference type="EMBL" id="MBB4798807.1"/>
    </source>
</evidence>
<protein>
    <submittedName>
        <fullName evidence="12">Outer membrane receptor protein involved in Fe transport</fullName>
    </submittedName>
</protein>
<evidence type="ECO:0000256" key="6">
    <source>
        <dbReference type="ARBA" id="ARBA00023136"/>
    </source>
</evidence>
<dbReference type="InterPro" id="IPR039426">
    <property type="entry name" value="TonB-dep_rcpt-like"/>
</dbReference>
<dbReference type="Gene3D" id="2.40.170.20">
    <property type="entry name" value="TonB-dependent receptor, beta-barrel domain"/>
    <property type="match status" value="1"/>
</dbReference>
<dbReference type="Pfam" id="PF07715">
    <property type="entry name" value="Plug"/>
    <property type="match status" value="1"/>
</dbReference>
<evidence type="ECO:0000256" key="3">
    <source>
        <dbReference type="ARBA" id="ARBA00022452"/>
    </source>
</evidence>
<evidence type="ECO:0000259" key="10">
    <source>
        <dbReference type="Pfam" id="PF00593"/>
    </source>
</evidence>
<dbReference type="Pfam" id="PF00593">
    <property type="entry name" value="TonB_dep_Rec_b-barrel"/>
    <property type="match status" value="1"/>
</dbReference>
<dbReference type="PANTHER" id="PTHR47234:SF2">
    <property type="entry name" value="TONB-DEPENDENT RECEPTOR"/>
    <property type="match status" value="1"/>
</dbReference>